<evidence type="ECO:0000313" key="4">
    <source>
        <dbReference type="Proteomes" id="UP000255091"/>
    </source>
</evidence>
<evidence type="ECO:0000313" key="1">
    <source>
        <dbReference type="EMBL" id="PPJ71804.1"/>
    </source>
</evidence>
<evidence type="ECO:0000313" key="3">
    <source>
        <dbReference type="Proteomes" id="UP000238775"/>
    </source>
</evidence>
<organism evidence="2 4">
    <name type="scientific">Staphylococcus aureus</name>
    <dbReference type="NCBI Taxonomy" id="1280"/>
    <lineage>
        <taxon>Bacteria</taxon>
        <taxon>Bacillati</taxon>
        <taxon>Bacillota</taxon>
        <taxon>Bacilli</taxon>
        <taxon>Bacillales</taxon>
        <taxon>Staphylococcaceae</taxon>
        <taxon>Staphylococcus</taxon>
    </lineage>
</organism>
<proteinExistence type="predicted"/>
<dbReference type="AlphaFoldDB" id="A0A2S6D360"/>
<dbReference type="EMBL" id="PGWZ01000462">
    <property type="protein sequence ID" value="PPJ71804.1"/>
    <property type="molecule type" value="Genomic_DNA"/>
</dbReference>
<reference evidence="2 4" key="2">
    <citation type="submission" date="2018-06" db="EMBL/GenBank/DDBJ databases">
        <authorList>
            <consortium name="Pathogen Informatics"/>
            <person name="Doyle S."/>
        </authorList>
    </citation>
    <scope>NUCLEOTIDE SEQUENCE [LARGE SCALE GENOMIC DNA]</scope>
    <source>
        <strain evidence="2 4">NCTC6133</strain>
    </source>
</reference>
<evidence type="ECO:0000313" key="2">
    <source>
        <dbReference type="EMBL" id="SUK44092.1"/>
    </source>
</evidence>
<protein>
    <submittedName>
        <fullName evidence="2">Uncharacterized protein</fullName>
    </submittedName>
</protein>
<name>A0A2S6D360_STAAU</name>
<sequence length="68" mass="8223">MKNVYACLLGEWVNLSNKENVIIDNSYNDVNHWYKEKIDTLFDYDYINIEIDNVHYRIHPSFIQVLTK</sequence>
<dbReference type="RefSeq" id="WP_000800340.1">
    <property type="nucleotide sequence ID" value="NZ_BAABSP010000004.1"/>
</dbReference>
<accession>A0A2S6D360</accession>
<dbReference type="Proteomes" id="UP000255091">
    <property type="component" value="Unassembled WGS sequence"/>
</dbReference>
<reference evidence="1 3" key="1">
    <citation type="submission" date="2017-11" db="EMBL/GenBank/DDBJ databases">
        <authorList>
            <person name="Founou R.C."/>
            <person name="Founou L."/>
            <person name="Allam M."/>
            <person name="Ismail A."/>
            <person name="Essack S.Y."/>
        </authorList>
    </citation>
    <scope>NUCLEOTIDE SEQUENCE [LARGE SCALE GENOMIC DNA]</scope>
    <source>
        <strain evidence="1 3">G703N2B1</strain>
    </source>
</reference>
<dbReference type="Proteomes" id="UP000238775">
    <property type="component" value="Unassembled WGS sequence"/>
</dbReference>
<gene>
    <name evidence="1" type="ORF">CV021_12840</name>
    <name evidence="2" type="ORF">NCTC6133_01615</name>
</gene>
<dbReference type="EMBL" id="UHAP01000001">
    <property type="protein sequence ID" value="SUK44092.1"/>
    <property type="molecule type" value="Genomic_DNA"/>
</dbReference>